<dbReference type="InterPro" id="IPR039448">
    <property type="entry name" value="Beta_helix"/>
</dbReference>
<dbReference type="Proteomes" id="UP000713479">
    <property type="component" value="Unassembled WGS sequence"/>
</dbReference>
<keyword evidence="8" id="KW-0812">Transmembrane</keyword>
<gene>
    <name evidence="11" type="ORF">E7Z74_00335</name>
</gene>
<dbReference type="PANTHER" id="PTHR34819:SF3">
    <property type="entry name" value="CELL SURFACE PROTEIN"/>
    <property type="match status" value="1"/>
</dbReference>
<dbReference type="InterPro" id="IPR013783">
    <property type="entry name" value="Ig-like_fold"/>
</dbReference>
<evidence type="ECO:0000256" key="5">
    <source>
        <dbReference type="ARBA" id="ARBA00022729"/>
    </source>
</evidence>
<dbReference type="InterPro" id="IPR003368">
    <property type="entry name" value="POMP_repeat"/>
</dbReference>
<comment type="caution">
    <text evidence="11">The sequence shown here is derived from an EMBL/GenBank/DDBJ whole genome shotgun (WGS) entry which is preliminary data.</text>
</comment>
<keyword evidence="5" id="KW-0732">Signal</keyword>
<feature type="domain" description="DUF11" evidence="9">
    <location>
        <begin position="1097"/>
        <end position="1211"/>
    </location>
</feature>
<dbReference type="InterPro" id="IPR001434">
    <property type="entry name" value="OmcB-like_DUF11"/>
</dbReference>
<proteinExistence type="predicted"/>
<dbReference type="InterPro" id="IPR011050">
    <property type="entry name" value="Pectin_lyase_fold/virulence"/>
</dbReference>
<dbReference type="InterPro" id="IPR047589">
    <property type="entry name" value="DUF11_rpt"/>
</dbReference>
<feature type="domain" description="DUF11" evidence="9">
    <location>
        <begin position="2874"/>
        <end position="2981"/>
    </location>
</feature>
<evidence type="ECO:0000256" key="8">
    <source>
        <dbReference type="SAM" id="Phobius"/>
    </source>
</evidence>
<protein>
    <submittedName>
        <fullName evidence="11">DUF11 domain-containing protein</fullName>
    </submittedName>
</protein>
<dbReference type="Pfam" id="PF13229">
    <property type="entry name" value="Beta_helix"/>
    <property type="match status" value="1"/>
</dbReference>
<feature type="domain" description="DUF11" evidence="9">
    <location>
        <begin position="2401"/>
        <end position="2510"/>
    </location>
</feature>
<feature type="domain" description="DUF11" evidence="9">
    <location>
        <begin position="986"/>
        <end position="1091"/>
    </location>
</feature>
<dbReference type="EMBL" id="SUTF01000001">
    <property type="protein sequence ID" value="MBE6509706.1"/>
    <property type="molecule type" value="Genomic_DNA"/>
</dbReference>
<accession>A0A8T3VNR9</accession>
<feature type="domain" description="DUF11" evidence="9">
    <location>
        <begin position="740"/>
        <end position="850"/>
    </location>
</feature>
<dbReference type="SMART" id="SM00710">
    <property type="entry name" value="PbH1"/>
    <property type="match status" value="11"/>
</dbReference>
<feature type="domain" description="DUF11" evidence="9">
    <location>
        <begin position="1701"/>
        <end position="1813"/>
    </location>
</feature>
<feature type="domain" description="DUF11" evidence="9">
    <location>
        <begin position="858"/>
        <end position="969"/>
    </location>
</feature>
<feature type="domain" description="DUF11" evidence="9">
    <location>
        <begin position="2634"/>
        <end position="2748"/>
    </location>
</feature>
<feature type="domain" description="DUF11" evidence="9">
    <location>
        <begin position="2287"/>
        <end position="2396"/>
    </location>
</feature>
<evidence type="ECO:0000256" key="1">
    <source>
        <dbReference type="ARBA" id="ARBA00004196"/>
    </source>
</evidence>
<evidence type="ECO:0000256" key="3">
    <source>
        <dbReference type="ARBA" id="ARBA00004613"/>
    </source>
</evidence>
<dbReference type="Pfam" id="PF02415">
    <property type="entry name" value="Chlam_PMP"/>
    <property type="match status" value="1"/>
</dbReference>
<sequence>MNKKMKIIISSLMIIIFFSIGSVSAEEIVDDNSTDILEISSEVAIVEDNTIIDDGVSQEIDYSNDSDNEKSQISISENEVYFDKTVGENVLGSSLDEGNVLQSGKIITVEGNYFADLRSAINNAQDGDIIDLEGKTIIAVPIGGNSRVRAGHLTLKNGVIDAGNVVPITLDMRSEFYNCVLENITFKNYREDYAYGMIIQNCNLTHVKFENFSFNVAGFVIRGCNLNDVNFTECHSLIEEDENNYEYGAMVVAYHSTLDNCNFVNCTTNRHSGAICIGGEYGNRVDVFNSNFINCRAGIGGAIYVHGNDAITEDYHSNIINCTFINNTATERGGAIGSSQNYLVVENCLFENNTAKQGAAYMLAGIDHGLDGIPEGHYNTILNCTFRNNTGTEEGGAVHITGNNNKAINCTFWDNYATEGNGSAIYVHGENSSVINTGFYNHECSRGTVYIIGNNTIIENSTFENNTASNGGAGVYVQGDNTLINNSVFKNNSAVYHGGAIHSQGDNLTITNSNFTSNTAIASTDDLNQGLGGAVYIQGNNSNISYSNFENNIARNGSAIYNRGQNLTIEDDTFIENQAWSYLITGITNDKRFYYDPEANVTIEVTHKGGDNIINAIYNDGSPNNIFFKNVTYELSVNNRTNSGPNIVNPKPSVEESEGGTLVYQDSREDNQNITVIVTHLETGKVVINITGKTGILGNLTVSEKGLLPGNYSVNVTHAEDGLYKFITNMTYFEILPLADLAIEKMVSNKTPNLGDEIVWILKVTNKGTSNVNDAYAVDKLPNGLIFNGADGNYDETTGIWYIGELNVGDTKVLQIRTIVNITNTTILNVATVNSSVYDPNETNNIANNTTKSNTLSDLSVIKLVSQKVSVVGDTITWTIKVTNNGPDIAVDAYAIDVLPSGISYVSDDSNGKYDLATGRWDIGDLAKGATATLNILTKIIEDNTTIVNNVFANSSTPDSNMSNNNASNDTKVLESNFIVNKISITPLVALGEQVKFQIVVRNTGLTTLNNVFIEEFSYDGLEFAYAQNQSRWNHAIVNGKNRWTLKDQLDIDGVTILTVVFNTNKTGTFTNVVVAGSDETENKTAKNDTTVVKPEISVEKVTITPLVSLGDQVIFEIIVKNTGLVNVTNVFVDEFDYEGLIFDHANTEFLWIESTVNNKTRWTYDFPVAPGVTHGFTVVFNTTEVGNFTNVVVAGGDNADNKTANNTTKVVKPELSVEKITITPQVILGDQVIFELIVRNTGLVNLTNVFIEEFEHEGLIFDHANTLGFWNESEVDGKLRWTYGFSFAPGVTHGFTVYFNTTKTGNFTNVIVAGSENADNKTTNNTTKVVKPEFTVEKISLNSLVAIGDQVTFEIVVTNTGVVDLTNVVVKEEIPDELVFDHAYGLGTHWKYRGNYSWVYDGVFATQQTHGFFVVFNATKVGNFTNVVVVTSNKTTENKTAKNNTTVVAPDFTVEKISLDPIVPLNNLTRFQIIVKNVGKVDLTGLFIEETDYQNLTYKTFVDNGLWSYNFNDTNPGWKFVSSLKPNQVATLTVVFNATEVGNWTNTVTAGADKVENKTANNTTEVYVKPPVDPEENATNPNLSVEKIALKKLVTVGDRVTFEIVVRNIGDKRLHNVTIHETSYDGLKFINFYDIEETWIYNGDMTFTYNATLYKGETTSFYIIFETNKTGELVNVITATSNETENKTTNDTVEVVEPKLEVGKLAINDVVTLGNQVTFEILVRNPGKVSLTNVVVEEKSFEGLTYAGWYDDTGSWTKNRDLTWSLKTSLEPNEYVGFFVVFNTTKAGNFTNVIVVNSNEVPNKTANDTVTVLKPDYTIEKVTVNKVVTLGEGAYFDIIIRNTGETTLRNFTVHETFFDDGLVYNNWYDDTGLWSKTGNHSWTFNSYLSPGVVTGFFVTFNTTKVGHFTNVVTLTGDDIPNKTSNDTVDVVKPDYTIEKLTVNRIIPLGDIAYFEIIIRNTGDVTLRNFTVHENFDDGLVFDRIYDDTGYWNQTGKHSWTFTSFLSPGVVTGFFVAFNTTKVGHFNNFVTLTSDVIPNKTSNDSIDVVKPEFDVKKITVNNTVVAGEQVIFEIVVNNYGNIELNDLTVYEKEFEGLTYAGWYDNTYKWIKNDGLSWTYNSTLEAKKTANFFVIFNTTKIGNFTNVVVANSSGSENKSANNTTNVVGADLSVVKLVSNKNPKYGEEIVWTIIVTNNGPATAKNVYVEDKLPNGLIFKESDGNYNATSGIWTIGDLINTQTAILNIITLVNISNVTVINVAVVNSTTPDSNESNNIANNTTNPHNPQLNVTKTTLTPVAYLGEQVVFEIVVRNTGDCDLDGVFVRESVIDGLVYDSFDGDGWNYADNIFTYGGVLAAGDVSSFTVAFNTTRSGNFTNVIVSGSNKTENKTTNNTTTVYSPNLTVEKITVTPIAHLGEQVVFEIIVRNTGDCALDDVFVEEKSFDGLVYDSFNGVNWNKEGNIFKYNGVLAIGGENRFTVTFNTTRSGNFTNVVVAGSDKTENKTTNNTTTVVEGKLDVEKITLTPVVLVGDQVIFEIVVRNVGEAVLTNVFVEESSYDGLIYDSYLDNVLWTHSVVDGKHRWTLNSDLAVNEIVGFFVVFNTTGKGNFTNVVVAGSDETENKTTNNTTKVSEPKLDVQKIALTPIVSVGNQTSFEIIVRNTGEVALHNVVIEETSYDGLTYDSYVKNNDWTHAVVNGKNIWTLNKVLNVHEAVTLIVSFNTTEVGNFTNIVTVGSTESENKTANNTTVVNPVADLSVVKLVSDSNPNFGDVITWTIIVTNSGPSDSENVIVVDNLPSGLVFQSSEASIGSYDAATGVWTIGNLAYNKTATLSIKTLVNISNQEILNVAVVNSSTYDPNSDNNNANNTTNVSPSADLSIEKVVIAIDGEYVTWSIKVTNLGPDTAINTRASDVLSNALILVAYDLTTGSFDPNTGVWTIGDMQNGDVAILIIQTLVNATGTIVNEARVVSDTYDPNMTNNNDSDYIVVEDVPDVEPPVPATKAVDVTPATGNPLIMVLLALFTLAVGTLRRKK</sequence>
<feature type="domain" description="DUF11" evidence="9">
    <location>
        <begin position="2515"/>
        <end position="2629"/>
    </location>
</feature>
<comment type="subcellular location">
    <subcellularLocation>
        <location evidence="1">Cell envelope</location>
    </subcellularLocation>
    <subcellularLocation>
        <location evidence="2">Cell outer membrane</location>
    </subcellularLocation>
    <subcellularLocation>
        <location evidence="3">Secreted</location>
    </subcellularLocation>
</comment>
<keyword evidence="7" id="KW-0998">Cell outer membrane</keyword>
<evidence type="ECO:0000259" key="9">
    <source>
        <dbReference type="Pfam" id="PF01345"/>
    </source>
</evidence>
<evidence type="ECO:0000313" key="11">
    <source>
        <dbReference type="EMBL" id="MBE6509706.1"/>
    </source>
</evidence>
<feature type="transmembrane region" description="Helical" evidence="8">
    <location>
        <begin position="3009"/>
        <end position="3027"/>
    </location>
</feature>
<keyword evidence="8" id="KW-1133">Transmembrane helix</keyword>
<dbReference type="NCBIfam" id="TIGR01451">
    <property type="entry name" value="B_ant_repeat"/>
    <property type="match status" value="6"/>
</dbReference>
<evidence type="ECO:0000256" key="4">
    <source>
        <dbReference type="ARBA" id="ARBA00022525"/>
    </source>
</evidence>
<evidence type="ECO:0000256" key="7">
    <source>
        <dbReference type="ARBA" id="ARBA00023237"/>
    </source>
</evidence>
<dbReference type="Pfam" id="PF01345">
    <property type="entry name" value="DUF11"/>
    <property type="match status" value="19"/>
</dbReference>
<dbReference type="PANTHER" id="PTHR34819">
    <property type="entry name" value="LARGE CYSTEINE-RICH PERIPLASMIC PROTEIN OMCB"/>
    <property type="match status" value="1"/>
</dbReference>
<name>A0A8T3VNR9_9EURY</name>
<organism evidence="11 12">
    <name type="scientific">Methanobrevibacter millerae</name>
    <dbReference type="NCBI Taxonomy" id="230361"/>
    <lineage>
        <taxon>Archaea</taxon>
        <taxon>Methanobacteriati</taxon>
        <taxon>Methanobacteriota</taxon>
        <taxon>Methanomada group</taxon>
        <taxon>Methanobacteria</taxon>
        <taxon>Methanobacteriales</taxon>
        <taxon>Methanobacteriaceae</taxon>
        <taxon>Methanobrevibacter</taxon>
    </lineage>
</organism>
<feature type="domain" description="DUF11" evidence="9">
    <location>
        <begin position="2169"/>
        <end position="2279"/>
    </location>
</feature>
<dbReference type="SUPFAM" id="SSF51126">
    <property type="entry name" value="Pectin lyase-like"/>
    <property type="match status" value="2"/>
</dbReference>
<dbReference type="InterPro" id="IPR051172">
    <property type="entry name" value="Chlamydia_OmcB"/>
</dbReference>
<reference evidence="11" key="1">
    <citation type="submission" date="2019-04" db="EMBL/GenBank/DDBJ databases">
        <title>Evolution of Biomass-Degrading Anaerobic Consortia Revealed by Metagenomics.</title>
        <authorList>
            <person name="Peng X."/>
        </authorList>
    </citation>
    <scope>NUCLEOTIDE SEQUENCE</scope>
    <source>
        <strain evidence="11">SIG13</strain>
    </source>
</reference>
<feature type="domain" description="DUF11" evidence="9">
    <location>
        <begin position="1819"/>
        <end position="1930"/>
    </location>
</feature>
<feature type="domain" description="DUF11" evidence="9">
    <location>
        <begin position="1937"/>
        <end position="2045"/>
    </location>
</feature>
<dbReference type="Gene3D" id="2.60.40.10">
    <property type="entry name" value="Immunoglobulins"/>
    <property type="match status" value="4"/>
</dbReference>
<keyword evidence="6 8" id="KW-0472">Membrane</keyword>
<feature type="domain" description="DUF11" evidence="9">
    <location>
        <begin position="1584"/>
        <end position="1695"/>
    </location>
</feature>
<keyword evidence="4" id="KW-0964">Secreted</keyword>
<feature type="domain" description="DUF11" evidence="9">
    <location>
        <begin position="2753"/>
        <end position="2866"/>
    </location>
</feature>
<feature type="domain" description="Right handed beta helix" evidence="10">
    <location>
        <begin position="423"/>
        <end position="584"/>
    </location>
</feature>
<dbReference type="InterPro" id="IPR006626">
    <property type="entry name" value="PbH1"/>
</dbReference>
<feature type="domain" description="DUF11" evidence="9">
    <location>
        <begin position="1216"/>
        <end position="1330"/>
    </location>
</feature>
<dbReference type="GO" id="GO:0005576">
    <property type="term" value="C:extracellular region"/>
    <property type="evidence" value="ECO:0007669"/>
    <property type="project" value="UniProtKB-SubCell"/>
</dbReference>
<evidence type="ECO:0000259" key="10">
    <source>
        <dbReference type="Pfam" id="PF13229"/>
    </source>
</evidence>
<evidence type="ECO:0000313" key="12">
    <source>
        <dbReference type="Proteomes" id="UP000713479"/>
    </source>
</evidence>
<evidence type="ECO:0000256" key="2">
    <source>
        <dbReference type="ARBA" id="ARBA00004442"/>
    </source>
</evidence>
<dbReference type="Gene3D" id="2.60.40.1170">
    <property type="entry name" value="Mu homology domain, subdomain B"/>
    <property type="match status" value="1"/>
</dbReference>
<feature type="domain" description="DUF11" evidence="9">
    <location>
        <begin position="1454"/>
        <end position="1567"/>
    </location>
</feature>
<evidence type="ECO:0000256" key="6">
    <source>
        <dbReference type="ARBA" id="ARBA00023136"/>
    </source>
</evidence>
<feature type="domain" description="DUF11" evidence="9">
    <location>
        <begin position="1337"/>
        <end position="1447"/>
    </location>
</feature>
<feature type="domain" description="DUF11" evidence="9">
    <location>
        <begin position="2055"/>
        <end position="2165"/>
    </location>
</feature>